<organism evidence="1 2">
    <name type="scientific">Rosa chinensis</name>
    <name type="common">China rose</name>
    <dbReference type="NCBI Taxonomy" id="74649"/>
    <lineage>
        <taxon>Eukaryota</taxon>
        <taxon>Viridiplantae</taxon>
        <taxon>Streptophyta</taxon>
        <taxon>Embryophyta</taxon>
        <taxon>Tracheophyta</taxon>
        <taxon>Spermatophyta</taxon>
        <taxon>Magnoliopsida</taxon>
        <taxon>eudicotyledons</taxon>
        <taxon>Gunneridae</taxon>
        <taxon>Pentapetalae</taxon>
        <taxon>rosids</taxon>
        <taxon>fabids</taxon>
        <taxon>Rosales</taxon>
        <taxon>Rosaceae</taxon>
        <taxon>Rosoideae</taxon>
        <taxon>Rosoideae incertae sedis</taxon>
        <taxon>Rosa</taxon>
    </lineage>
</organism>
<reference evidence="1 2" key="1">
    <citation type="journal article" date="2018" name="Nat. Genet.">
        <title>The Rosa genome provides new insights in the design of modern roses.</title>
        <authorList>
            <person name="Bendahmane M."/>
        </authorList>
    </citation>
    <scope>NUCLEOTIDE SEQUENCE [LARGE SCALE GENOMIC DNA]</scope>
    <source>
        <strain evidence="2">cv. Old Blush</strain>
    </source>
</reference>
<comment type="caution">
    <text evidence="1">The sequence shown here is derived from an EMBL/GenBank/DDBJ whole genome shotgun (WGS) entry which is preliminary data.</text>
</comment>
<dbReference type="Proteomes" id="UP000238479">
    <property type="component" value="Chromosome 1"/>
</dbReference>
<dbReference type="AlphaFoldDB" id="A0A2P6SPQ5"/>
<dbReference type="Gramene" id="PRQ60668">
    <property type="protein sequence ID" value="PRQ60668"/>
    <property type="gene ID" value="RchiOBHm_Chr1g0383801"/>
</dbReference>
<accession>A0A2P6SPQ5</accession>
<keyword evidence="2" id="KW-1185">Reference proteome</keyword>
<protein>
    <submittedName>
        <fullName evidence="1">Uncharacterized protein</fullName>
    </submittedName>
</protein>
<dbReference type="EMBL" id="PDCK01000039">
    <property type="protein sequence ID" value="PRQ60668.1"/>
    <property type="molecule type" value="Genomic_DNA"/>
</dbReference>
<sequence>MSFIVSGGWLINELDEPVKIDELGTKIFILGVCSLQSLVKENYNCLNLNKGLYWPRTPCLFGHRT</sequence>
<gene>
    <name evidence="1" type="ORF">RchiOBHm_Chr1g0383801</name>
</gene>
<evidence type="ECO:0000313" key="1">
    <source>
        <dbReference type="EMBL" id="PRQ60668.1"/>
    </source>
</evidence>
<evidence type="ECO:0000313" key="2">
    <source>
        <dbReference type="Proteomes" id="UP000238479"/>
    </source>
</evidence>
<name>A0A2P6SPQ5_ROSCH</name>
<proteinExistence type="predicted"/>